<dbReference type="Proteomes" id="UP001055634">
    <property type="component" value="Segment"/>
</dbReference>
<evidence type="ECO:0000313" key="1">
    <source>
        <dbReference type="EMBL" id="UTC28432.1"/>
    </source>
</evidence>
<gene>
    <name evidence="1" type="ORF">GURKE_04300</name>
</gene>
<organism evidence="1 2">
    <name type="scientific">Brevundimonas phage vB_BpoS-Gurke</name>
    <dbReference type="NCBI Taxonomy" id="2948599"/>
    <lineage>
        <taxon>Viruses</taxon>
        <taxon>Duplodnaviria</taxon>
        <taxon>Heunggongvirae</taxon>
        <taxon>Uroviricota</taxon>
        <taxon>Caudoviricetes</taxon>
        <taxon>Jeanschmidtviridae</taxon>
        <taxon>Kikimoravirus</taxon>
        <taxon>Kikimoravirus gurke</taxon>
    </lineage>
</organism>
<keyword evidence="2" id="KW-1185">Reference proteome</keyword>
<protein>
    <submittedName>
        <fullName evidence="1">Uncharacterized protein</fullName>
    </submittedName>
</protein>
<accession>A0A9E7STK6</accession>
<dbReference type="EMBL" id="ON529850">
    <property type="protein sequence ID" value="UTC28432.1"/>
    <property type="molecule type" value="Genomic_DNA"/>
</dbReference>
<sequence length="108" mass="11604">MTKKKTAPFITAAEARLYVPQPDPTGVYAKIDYAVKQAVSLGRSVIDLTTIVGQPHSGAWMTGKPSPYVQDLAAVLEDAGYTIQVDAGSNAARGYINLSWPERDHAVD</sequence>
<proteinExistence type="predicted"/>
<evidence type="ECO:0000313" key="2">
    <source>
        <dbReference type="Proteomes" id="UP001055634"/>
    </source>
</evidence>
<name>A0A9E7STK6_9CAUD</name>
<reference evidence="1" key="1">
    <citation type="submission" date="2022-04" db="EMBL/GenBank/DDBJ databases">
        <authorList>
            <person name="Friedrich I."/>
            <person name="Schneider D."/>
            <person name="Poehlein A."/>
            <person name="Hertel R."/>
            <person name="Daniel R."/>
        </authorList>
    </citation>
    <scope>NUCLEOTIDE SEQUENCE</scope>
</reference>